<evidence type="ECO:0000313" key="5">
    <source>
        <dbReference type="EMBL" id="NDV12704.1"/>
    </source>
</evidence>
<dbReference type="SUPFAM" id="SSF110296">
    <property type="entry name" value="Oligoxyloglucan reducing end-specific cellobiohydrolase"/>
    <property type="match status" value="1"/>
</dbReference>
<protein>
    <recommendedName>
        <fullName evidence="4">Photosynthesis system II assembly factor Ycf48/Hcf136-like domain-containing protein</fullName>
    </recommendedName>
</protein>
<organism evidence="5 6">
    <name type="scientific">Crenobacter caeni</name>
    <dbReference type="NCBI Taxonomy" id="2705474"/>
    <lineage>
        <taxon>Bacteria</taxon>
        <taxon>Pseudomonadati</taxon>
        <taxon>Pseudomonadota</taxon>
        <taxon>Betaproteobacteria</taxon>
        <taxon>Neisseriales</taxon>
        <taxon>Neisseriaceae</taxon>
        <taxon>Crenobacter</taxon>
    </lineage>
</organism>
<name>A0A6B2KRE2_9NEIS</name>
<dbReference type="InterPro" id="IPR028203">
    <property type="entry name" value="PSII_CF48-like_dom"/>
</dbReference>
<feature type="signal peptide" evidence="3">
    <location>
        <begin position="1"/>
        <end position="22"/>
    </location>
</feature>
<evidence type="ECO:0000313" key="6">
    <source>
        <dbReference type="Proteomes" id="UP000482578"/>
    </source>
</evidence>
<dbReference type="Gene3D" id="2.130.10.10">
    <property type="entry name" value="YVTN repeat-like/Quinoprotein amine dehydrogenase"/>
    <property type="match status" value="2"/>
</dbReference>
<dbReference type="InterPro" id="IPR015943">
    <property type="entry name" value="WD40/YVTN_repeat-like_dom_sf"/>
</dbReference>
<evidence type="ECO:0000256" key="3">
    <source>
        <dbReference type="SAM" id="SignalP"/>
    </source>
</evidence>
<gene>
    <name evidence="5" type="ORF">GZH52_07800</name>
</gene>
<proteinExistence type="predicted"/>
<evidence type="ECO:0000259" key="4">
    <source>
        <dbReference type="Pfam" id="PF14870"/>
    </source>
</evidence>
<comment type="caution">
    <text evidence="5">The sequence shown here is derived from an EMBL/GenBank/DDBJ whole genome shotgun (WGS) entry which is preliminary data.</text>
</comment>
<keyword evidence="1" id="KW-0602">Photosynthesis</keyword>
<keyword evidence="2" id="KW-0604">Photosystem II</keyword>
<dbReference type="CDD" id="cd15482">
    <property type="entry name" value="Sialidase_non-viral"/>
    <property type="match status" value="1"/>
</dbReference>
<evidence type="ECO:0000256" key="1">
    <source>
        <dbReference type="ARBA" id="ARBA00022531"/>
    </source>
</evidence>
<dbReference type="PANTHER" id="PTHR47199">
    <property type="entry name" value="PHOTOSYSTEM II STABILITY/ASSEMBLY FACTOR HCF136, CHLOROPLASTIC"/>
    <property type="match status" value="1"/>
</dbReference>
<keyword evidence="6" id="KW-1185">Reference proteome</keyword>
<keyword evidence="3" id="KW-0732">Signal</keyword>
<dbReference type="AlphaFoldDB" id="A0A6B2KRE2"/>
<dbReference type="Pfam" id="PF14870">
    <property type="entry name" value="PSII_BNR"/>
    <property type="match status" value="1"/>
</dbReference>
<dbReference type="PANTHER" id="PTHR47199:SF2">
    <property type="entry name" value="PHOTOSYSTEM II STABILITY_ASSEMBLY FACTOR HCF136, CHLOROPLASTIC"/>
    <property type="match status" value="1"/>
</dbReference>
<dbReference type="GO" id="GO:0009523">
    <property type="term" value="C:photosystem II"/>
    <property type="evidence" value="ECO:0007669"/>
    <property type="project" value="UniProtKB-KW"/>
</dbReference>
<evidence type="ECO:0000256" key="2">
    <source>
        <dbReference type="ARBA" id="ARBA00023276"/>
    </source>
</evidence>
<accession>A0A6B2KRE2</accession>
<sequence length="317" mass="33389">MRTLVGLAVSAAVAAASVYAFSPRPYPEQAPTQVRTDSMRINDLALAGNRLVAVGDLGSVFYSNDGGVSWQGALLDRPFDVALTDVHFRDAAHGWASGGDGRVMATRDGGLSWTTLRVEKDVSEPLMGVWASPDGTLFAYGSYGRFLASSDGGKAWQQRDIGVEDFHVNAVEGGSDGRAMLVGEQGMALKSADGGQRWQKLAPFYHGSLFGVARLDADTWLAYGLRGNAYLTRDFGASWQKLSVPMPVSLFGHARTADGRVLVVGQGGSVFELDAPGTGLRLVKRTGPLALTGVAVAGGALVVAGETGLKRIAKEDQ</sequence>
<dbReference type="EMBL" id="JAAGAA010000005">
    <property type="protein sequence ID" value="NDV12704.1"/>
    <property type="molecule type" value="Genomic_DNA"/>
</dbReference>
<dbReference type="GO" id="GO:0015979">
    <property type="term" value="P:photosynthesis"/>
    <property type="evidence" value="ECO:0007669"/>
    <property type="project" value="UniProtKB-KW"/>
</dbReference>
<dbReference type="RefSeq" id="WP_163315914.1">
    <property type="nucleotide sequence ID" value="NZ_JAAGAA010000005.1"/>
</dbReference>
<feature type="domain" description="Photosynthesis system II assembly factor Ycf48/Hcf136-like" evidence="4">
    <location>
        <begin position="138"/>
        <end position="277"/>
    </location>
</feature>
<feature type="chain" id="PRO_5025369936" description="Photosynthesis system II assembly factor Ycf48/Hcf136-like domain-containing protein" evidence="3">
    <location>
        <begin position="23"/>
        <end position="317"/>
    </location>
</feature>
<dbReference type="Proteomes" id="UP000482578">
    <property type="component" value="Unassembled WGS sequence"/>
</dbReference>
<reference evidence="5 6" key="1">
    <citation type="submission" date="2020-02" db="EMBL/GenBank/DDBJ databases">
        <authorList>
            <person name="Yang Z."/>
        </authorList>
    </citation>
    <scope>NUCLEOTIDE SEQUENCE [LARGE SCALE GENOMIC DNA]</scope>
    <source>
        <strain evidence="5 6">HX-7-9</strain>
    </source>
</reference>